<dbReference type="Gene3D" id="3.90.1530.10">
    <property type="entry name" value="Conserved hypothetical protein from pyrococcus furiosus pfu- 392566-001, ParB domain"/>
    <property type="match status" value="1"/>
</dbReference>
<dbReference type="Pfam" id="PF00582">
    <property type="entry name" value="Usp"/>
    <property type="match status" value="1"/>
</dbReference>
<dbReference type="Gene3D" id="3.40.50.620">
    <property type="entry name" value="HUPs"/>
    <property type="match status" value="1"/>
</dbReference>
<dbReference type="InterPro" id="IPR006016">
    <property type="entry name" value="UspA"/>
</dbReference>
<dbReference type="AlphaFoldDB" id="A0A6J4VII9"/>
<evidence type="ECO:0000313" key="4">
    <source>
        <dbReference type="EMBL" id="CAA9579546.1"/>
    </source>
</evidence>
<accession>A0A6J4VII9</accession>
<feature type="domain" description="UspA" evidence="3">
    <location>
        <begin position="6"/>
        <end position="153"/>
    </location>
</feature>
<reference evidence="4" key="1">
    <citation type="submission" date="2020-02" db="EMBL/GenBank/DDBJ databases">
        <authorList>
            <person name="Meier V. D."/>
        </authorList>
    </citation>
    <scope>NUCLEOTIDE SEQUENCE</scope>
    <source>
        <strain evidence="4">AVDCRST_MAG18</strain>
    </source>
</reference>
<dbReference type="PANTHER" id="PTHR46268">
    <property type="entry name" value="STRESS RESPONSE PROTEIN NHAX"/>
    <property type="match status" value="1"/>
</dbReference>
<organism evidence="4">
    <name type="scientific">uncultured Thermomicrobiales bacterium</name>
    <dbReference type="NCBI Taxonomy" id="1645740"/>
    <lineage>
        <taxon>Bacteria</taxon>
        <taxon>Pseudomonadati</taxon>
        <taxon>Thermomicrobiota</taxon>
        <taxon>Thermomicrobia</taxon>
        <taxon>Thermomicrobiales</taxon>
        <taxon>environmental samples</taxon>
    </lineage>
</organism>
<dbReference type="EMBL" id="CADCWN010000221">
    <property type="protein sequence ID" value="CAA9579546.1"/>
    <property type="molecule type" value="Genomic_DNA"/>
</dbReference>
<evidence type="ECO:0000256" key="1">
    <source>
        <dbReference type="ARBA" id="ARBA00008791"/>
    </source>
</evidence>
<dbReference type="PRINTS" id="PR01438">
    <property type="entry name" value="UNVRSLSTRESS"/>
</dbReference>
<sequence>MSTPSRILLPLDLTTPGEAKLPVAEGYARSFGAQILLLHVLPRLPALAALDDLRAARRKIDRDNTLDLPSSGEAAARSYLDAVAARLRAAGVRAQPIVREGAIAATVLDVARREGVDLIILGSNARPGISRLVLGDTAQAIVRGATCPTLLVRPAMATAGAAHAIRSFTDDATRAGLLVPRTLGRRTVALARIIGSVGKASELGANFRPARRTTGENQRYDGVRDVSAGITDRNGASLPPIDLYKLGYGYYVLDGHRRVAAAKELGQDEIEAEVTEFVPVEDPEAQRGFSARRAFERATGLTRIGATRPETYERLRELIAAWAARHLPDVQVQEAAERWYGKIFRPQAKRIRALRLNRYFLGERTADIFIRLADHRRAESRRLDRKLSWDDAMRSFANRTADRPRAEQAVAGGDSSAAETTGLEEE</sequence>
<dbReference type="InterPro" id="IPR006015">
    <property type="entry name" value="Universal_stress_UspA"/>
</dbReference>
<dbReference type="PANTHER" id="PTHR46268:SF6">
    <property type="entry name" value="UNIVERSAL STRESS PROTEIN UP12"/>
    <property type="match status" value="1"/>
</dbReference>
<comment type="similarity">
    <text evidence="1">Belongs to the universal stress protein A family.</text>
</comment>
<dbReference type="CDD" id="cd00293">
    <property type="entry name" value="USP-like"/>
    <property type="match status" value="1"/>
</dbReference>
<evidence type="ECO:0000259" key="3">
    <source>
        <dbReference type="Pfam" id="PF00582"/>
    </source>
</evidence>
<proteinExistence type="inferred from homology"/>
<protein>
    <recommendedName>
        <fullName evidence="3">UspA domain-containing protein</fullName>
    </recommendedName>
</protein>
<dbReference type="InterPro" id="IPR014729">
    <property type="entry name" value="Rossmann-like_a/b/a_fold"/>
</dbReference>
<feature type="region of interest" description="Disordered" evidence="2">
    <location>
        <begin position="398"/>
        <end position="426"/>
    </location>
</feature>
<name>A0A6J4VII9_9BACT</name>
<dbReference type="CDD" id="cd16387">
    <property type="entry name" value="ParB_N_Srx"/>
    <property type="match status" value="1"/>
</dbReference>
<dbReference type="SUPFAM" id="SSF52402">
    <property type="entry name" value="Adenine nucleotide alpha hydrolases-like"/>
    <property type="match status" value="1"/>
</dbReference>
<gene>
    <name evidence="4" type="ORF">AVDCRST_MAG18-2946</name>
</gene>
<evidence type="ECO:0000256" key="2">
    <source>
        <dbReference type="SAM" id="MobiDB-lite"/>
    </source>
</evidence>
<dbReference type="InterPro" id="IPR036086">
    <property type="entry name" value="ParB/Sulfiredoxin_sf"/>
</dbReference>
<dbReference type="SUPFAM" id="SSF110849">
    <property type="entry name" value="ParB/Sulfiredoxin"/>
    <property type="match status" value="1"/>
</dbReference>